<protein>
    <recommendedName>
        <fullName evidence="3">TraB domain-containing protein</fullName>
    </recommendedName>
</protein>
<gene>
    <name evidence="1" type="primary">106078974</name>
</gene>
<dbReference type="VEuPathDB" id="VectorBase:BGLAX_030248"/>
<evidence type="ECO:0008006" key="3">
    <source>
        <dbReference type="Google" id="ProtNLM"/>
    </source>
</evidence>
<dbReference type="PANTHER" id="PTHR21530:SF7">
    <property type="entry name" value="TRAB DOMAIN-CONTAINING PROTEIN"/>
    <property type="match status" value="1"/>
</dbReference>
<reference evidence="1" key="1">
    <citation type="submission" date="2020-05" db="UniProtKB">
        <authorList>
            <consortium name="EnsemblMetazoa"/>
        </authorList>
    </citation>
    <scope>IDENTIFICATION</scope>
    <source>
        <strain evidence="1">BB02</strain>
    </source>
</reference>
<organism evidence="1 2">
    <name type="scientific">Biomphalaria glabrata</name>
    <name type="common">Bloodfluke planorb</name>
    <name type="synonym">Freshwater snail</name>
    <dbReference type="NCBI Taxonomy" id="6526"/>
    <lineage>
        <taxon>Eukaryota</taxon>
        <taxon>Metazoa</taxon>
        <taxon>Spiralia</taxon>
        <taxon>Lophotrochozoa</taxon>
        <taxon>Mollusca</taxon>
        <taxon>Gastropoda</taxon>
        <taxon>Heterobranchia</taxon>
        <taxon>Euthyneura</taxon>
        <taxon>Panpulmonata</taxon>
        <taxon>Hygrophila</taxon>
        <taxon>Lymnaeoidea</taxon>
        <taxon>Planorbidae</taxon>
        <taxon>Biomphalaria</taxon>
    </lineage>
</organism>
<dbReference type="KEGG" id="bgt:106078974"/>
<accession>A0A2C9LQK3</accession>
<dbReference type="AlphaFoldDB" id="A0A2C9LQK3"/>
<dbReference type="PANTHER" id="PTHR21530">
    <property type="entry name" value="PHEROMONE SHUTDOWN PROTEIN"/>
    <property type="match status" value="1"/>
</dbReference>
<evidence type="ECO:0000313" key="1">
    <source>
        <dbReference type="EnsemblMetazoa" id="BGLB033818-PA"/>
    </source>
</evidence>
<dbReference type="Proteomes" id="UP000076420">
    <property type="component" value="Unassembled WGS sequence"/>
</dbReference>
<dbReference type="EnsemblMetazoa" id="BGLB033818-RA">
    <property type="protein sequence ID" value="BGLB033818-PA"/>
    <property type="gene ID" value="BGLB033818"/>
</dbReference>
<dbReference type="STRING" id="6526.A0A2C9LQK3"/>
<dbReference type="InterPro" id="IPR046345">
    <property type="entry name" value="TraB_PrgY-like"/>
</dbReference>
<name>A0A2C9LQK3_BIOGL</name>
<dbReference type="VEuPathDB" id="VectorBase:BGLB033818"/>
<evidence type="ECO:0000313" key="2">
    <source>
        <dbReference type="Proteomes" id="UP000076420"/>
    </source>
</evidence>
<proteinExistence type="predicted"/>
<sequence length="139" mass="15496">MLEQMIEEMTGEFPALGRVFVKERDIYLANSLRKIAQPIPCPDAPDGKIPSVVVGVVGIGHVQGIKENWDKELDVDEICKLPTASVLSIITKVRMVEIMVYTHSVFVQVVAETTSPHFPVQAIMVPIPSENRKISHIHR</sequence>